<evidence type="ECO:0000256" key="12">
    <source>
        <dbReference type="ARBA" id="ARBA00023136"/>
    </source>
</evidence>
<feature type="binding site" evidence="13">
    <location>
        <begin position="130"/>
        <end position="138"/>
    </location>
    <ligand>
        <name>ATP</name>
        <dbReference type="ChEBI" id="CHEBI:30616"/>
    </ligand>
</feature>
<dbReference type="OrthoDB" id="9795390at2"/>
<dbReference type="NCBIfam" id="NF003404">
    <property type="entry name" value="PRK04750.1"/>
    <property type="match status" value="1"/>
</dbReference>
<keyword evidence="12 13" id="KW-0472">Membrane</keyword>
<evidence type="ECO:0000256" key="2">
    <source>
        <dbReference type="ARBA" id="ARBA00009670"/>
    </source>
</evidence>
<organism evidence="16 17">
    <name type="scientific">Methylomonas koyamae</name>
    <dbReference type="NCBI Taxonomy" id="702114"/>
    <lineage>
        <taxon>Bacteria</taxon>
        <taxon>Pseudomonadati</taxon>
        <taxon>Pseudomonadota</taxon>
        <taxon>Gammaproteobacteria</taxon>
        <taxon>Methylococcales</taxon>
        <taxon>Methylococcaceae</taxon>
        <taxon>Methylomonas</taxon>
    </lineage>
</organism>
<evidence type="ECO:0000256" key="1">
    <source>
        <dbReference type="ARBA" id="ARBA00005020"/>
    </source>
</evidence>
<dbReference type="InterPro" id="IPR010232">
    <property type="entry name" value="UbiB"/>
</dbReference>
<dbReference type="GO" id="GO:0005886">
    <property type="term" value="C:plasma membrane"/>
    <property type="evidence" value="ECO:0007669"/>
    <property type="project" value="UniProtKB-SubCell"/>
</dbReference>
<dbReference type="NCBIfam" id="TIGR01982">
    <property type="entry name" value="UbiB"/>
    <property type="match status" value="1"/>
</dbReference>
<comment type="similarity">
    <text evidence="2">Belongs to the protein kinase superfamily. ADCK protein kinase family.</text>
</comment>
<evidence type="ECO:0000256" key="6">
    <source>
        <dbReference type="ARBA" id="ARBA00022688"/>
    </source>
</evidence>
<evidence type="ECO:0000256" key="13">
    <source>
        <dbReference type="HAMAP-Rule" id="MF_00414"/>
    </source>
</evidence>
<evidence type="ECO:0000256" key="5">
    <source>
        <dbReference type="ARBA" id="ARBA00022679"/>
    </source>
</evidence>
<feature type="active site" description="Proton acceptor" evidence="13">
    <location>
        <position position="287"/>
    </location>
</feature>
<proteinExistence type="inferred from homology"/>
<feature type="domain" description="ABC1 atypical kinase-like" evidence="15">
    <location>
        <begin position="93"/>
        <end position="339"/>
    </location>
</feature>
<keyword evidence="17" id="KW-1185">Reference proteome</keyword>
<keyword evidence="7 13" id="KW-0812">Transmembrane</keyword>
<accession>A0A177PDF0</accession>
<keyword evidence="9 13" id="KW-0418">Kinase</keyword>
<dbReference type="SUPFAM" id="SSF56112">
    <property type="entry name" value="Protein kinase-like (PK-like)"/>
    <property type="match status" value="1"/>
</dbReference>
<evidence type="ECO:0000313" key="17">
    <source>
        <dbReference type="Proteomes" id="UP000077628"/>
    </source>
</evidence>
<dbReference type="CDD" id="cd13972">
    <property type="entry name" value="UbiB"/>
    <property type="match status" value="1"/>
</dbReference>
<evidence type="ECO:0000256" key="10">
    <source>
        <dbReference type="ARBA" id="ARBA00022840"/>
    </source>
</evidence>
<comment type="pathway">
    <text evidence="1 13">Cofactor biosynthesis; ubiquinone biosynthesis [regulation].</text>
</comment>
<dbReference type="PANTHER" id="PTHR10566:SF113">
    <property type="entry name" value="PROTEIN ACTIVITY OF BC1 COMPLEX KINASE 7, CHLOROPLASTIC"/>
    <property type="match status" value="1"/>
</dbReference>
<keyword evidence="16" id="KW-0830">Ubiquinone</keyword>
<evidence type="ECO:0000256" key="9">
    <source>
        <dbReference type="ARBA" id="ARBA00022777"/>
    </source>
</evidence>
<comment type="caution">
    <text evidence="13">Lacks conserved residue(s) required for the propagation of feature annotation.</text>
</comment>
<keyword evidence="14" id="KW-0175">Coiled coil</keyword>
<evidence type="ECO:0000256" key="11">
    <source>
        <dbReference type="ARBA" id="ARBA00022989"/>
    </source>
</evidence>
<comment type="subcellular location">
    <subcellularLocation>
        <location evidence="13">Cell membrane</location>
        <topology evidence="13">Single-pass membrane protein</topology>
    </subcellularLocation>
</comment>
<keyword evidence="4" id="KW-0997">Cell inner membrane</keyword>
<dbReference type="UniPathway" id="UPA00232"/>
<reference evidence="17" key="1">
    <citation type="submission" date="2016-03" db="EMBL/GenBank/DDBJ databases">
        <authorList>
            <person name="Heylen K."/>
            <person name="De Vos P."/>
            <person name="Vekeman B."/>
        </authorList>
    </citation>
    <scope>NUCLEOTIDE SEQUENCE [LARGE SCALE GENOMIC DNA]</scope>
    <source>
        <strain evidence="17">R-45383</strain>
    </source>
</reference>
<sequence>MIRPKTLMRLIHINWVMMFHGLDEIVLKTRLFRAIRFLAYCSPNYWLGRTTLPRGVRIRKTLEDLGPIYVKFGQTLSTRKDLLPEDIAEELVKLQDKVPPFPAETARKIIEQQLGQTLGEAFAEFNPTPLASASVAQVHTARLHSGEQVIVKVLRPDIAGKIHSDVALLFEFAKLAERFWPDARRLRAVEIVAEFEKTILDELDLVREAANASAIRSNFKNSELLYIPEIHWPLTRRKVLVMERIYGIPVGDIDALRKGDADFKKLAERGVEIFFTQVFRDNFFHADMHPGNIFVQLPDKYLAVDFGIVGSLSDTDQRYLAENFLAFFNHDYRRVAQMHIESGWVPSTTRVEEFEAAIRAVCEPIFEKPLKDISFGLLLLRLFQTARRFDMVVQPQLVLLQKTLLNIEGLGRQLYPELDLWQTAKPFLENWFKERMGPSAKLKELLAKLPEITEQLPEIPNLVLHALQSTAQMQQQIQHHQREMVLLRKQLKSNNRRSLWAILTAAAMISAALILQLPGLNY</sequence>
<dbReference type="InterPro" id="IPR045308">
    <property type="entry name" value="UbiB_bact"/>
</dbReference>
<dbReference type="PANTHER" id="PTHR10566">
    <property type="entry name" value="CHAPERONE-ACTIVITY OF BC1 COMPLEX CABC1 -RELATED"/>
    <property type="match status" value="1"/>
</dbReference>
<evidence type="ECO:0000259" key="15">
    <source>
        <dbReference type="Pfam" id="PF03109"/>
    </source>
</evidence>
<keyword evidence="3 13" id="KW-1003">Cell membrane</keyword>
<dbReference type="GO" id="GO:0005524">
    <property type="term" value="F:ATP binding"/>
    <property type="evidence" value="ECO:0007669"/>
    <property type="project" value="UniProtKB-KW"/>
</dbReference>
<dbReference type="Pfam" id="PF03109">
    <property type="entry name" value="ABC1"/>
    <property type="match status" value="1"/>
</dbReference>
<name>A0A177PDF0_9GAMM</name>
<comment type="caution">
    <text evidence="16">The sequence shown here is derived from an EMBL/GenBank/DDBJ whole genome shotgun (WGS) entry which is preliminary data.</text>
</comment>
<feature type="coiled-coil region" evidence="14">
    <location>
        <begin position="470"/>
        <end position="497"/>
    </location>
</feature>
<feature type="transmembrane region" description="Helical" evidence="13">
    <location>
        <begin position="498"/>
        <end position="517"/>
    </location>
</feature>
<keyword evidence="6 13" id="KW-0831">Ubiquinone biosynthesis</keyword>
<protein>
    <recommendedName>
        <fullName evidence="13">Probable protein kinase UbiB</fullName>
        <ecNumber evidence="13">2.7.-.-</ecNumber>
    </recommendedName>
    <alternativeName>
        <fullName evidence="13">Ubiquinone biosynthesis protein UbiB</fullName>
    </alternativeName>
</protein>
<evidence type="ECO:0000256" key="3">
    <source>
        <dbReference type="ARBA" id="ARBA00022475"/>
    </source>
</evidence>
<evidence type="ECO:0000313" key="16">
    <source>
        <dbReference type="EMBL" id="OAI28231.1"/>
    </source>
</evidence>
<dbReference type="STRING" id="702114.A1355_17760"/>
<dbReference type="EMBL" id="LUUK01000013">
    <property type="protein sequence ID" value="OAI28231.1"/>
    <property type="molecule type" value="Genomic_DNA"/>
</dbReference>
<dbReference type="InterPro" id="IPR011009">
    <property type="entry name" value="Kinase-like_dom_sf"/>
</dbReference>
<gene>
    <name evidence="13" type="primary">ubiB</name>
    <name evidence="16" type="ORF">A1355_17760</name>
</gene>
<comment type="function">
    <text evidence="13">Is probably a protein kinase regulator of UbiI activity which is involved in aerobic coenzyme Q (ubiquinone) biosynthesis.</text>
</comment>
<evidence type="ECO:0000256" key="7">
    <source>
        <dbReference type="ARBA" id="ARBA00022692"/>
    </source>
</evidence>
<dbReference type="HAMAP" id="MF_00414">
    <property type="entry name" value="UbiB"/>
    <property type="match status" value="1"/>
</dbReference>
<comment type="similarity">
    <text evidence="13">Belongs to the ABC1 family. UbiB subfamily.</text>
</comment>
<evidence type="ECO:0000256" key="8">
    <source>
        <dbReference type="ARBA" id="ARBA00022741"/>
    </source>
</evidence>
<keyword evidence="5 13" id="KW-0808">Transferase</keyword>
<dbReference type="RefSeq" id="WP_064024257.1">
    <property type="nucleotide sequence ID" value="NZ_LUUK01000013.1"/>
</dbReference>
<dbReference type="GO" id="GO:0010795">
    <property type="term" value="P:regulation of ubiquinone biosynthetic process"/>
    <property type="evidence" value="ECO:0007669"/>
    <property type="project" value="UniProtKB-UniRule"/>
</dbReference>
<dbReference type="InterPro" id="IPR050154">
    <property type="entry name" value="UbiB_kinase"/>
</dbReference>
<feature type="binding site" evidence="13">
    <location>
        <position position="152"/>
    </location>
    <ligand>
        <name>ATP</name>
        <dbReference type="ChEBI" id="CHEBI:30616"/>
    </ligand>
</feature>
<dbReference type="AlphaFoldDB" id="A0A177PDF0"/>
<keyword evidence="10 13" id="KW-0067">ATP-binding</keyword>
<keyword evidence="11 13" id="KW-1133">Transmembrane helix</keyword>
<dbReference type="EC" id="2.7.-.-" evidence="13"/>
<keyword evidence="8 13" id="KW-0547">Nucleotide-binding</keyword>
<dbReference type="GO" id="GO:0006744">
    <property type="term" value="P:ubiquinone biosynthetic process"/>
    <property type="evidence" value="ECO:0007669"/>
    <property type="project" value="UniProtKB-UniPathway"/>
</dbReference>
<dbReference type="Proteomes" id="UP000077628">
    <property type="component" value="Unassembled WGS sequence"/>
</dbReference>
<evidence type="ECO:0000256" key="14">
    <source>
        <dbReference type="SAM" id="Coils"/>
    </source>
</evidence>
<evidence type="ECO:0000256" key="4">
    <source>
        <dbReference type="ARBA" id="ARBA00022519"/>
    </source>
</evidence>
<dbReference type="InterPro" id="IPR004147">
    <property type="entry name" value="ABC1_dom"/>
</dbReference>
<dbReference type="GO" id="GO:0004672">
    <property type="term" value="F:protein kinase activity"/>
    <property type="evidence" value="ECO:0007669"/>
    <property type="project" value="UniProtKB-UniRule"/>
</dbReference>